<dbReference type="InterPro" id="IPR034096">
    <property type="entry name" value="AAMDC"/>
</dbReference>
<reference evidence="3" key="1">
    <citation type="submission" date="2022-01" db="EMBL/GenBank/DDBJ databases">
        <title>Genome-Based Taxonomic Classification of the Phylum Actinobacteria.</title>
        <authorList>
            <person name="Gao Y."/>
        </authorList>
    </citation>
    <scope>NUCLEOTIDE SEQUENCE</scope>
    <source>
        <strain evidence="3">KLBMP 8922</strain>
    </source>
</reference>
<comment type="caution">
    <text evidence="3">The sequence shown here is derived from an EMBL/GenBank/DDBJ whole genome shotgun (WGS) entry which is preliminary data.</text>
</comment>
<evidence type="ECO:0000313" key="4">
    <source>
        <dbReference type="Proteomes" id="UP001165378"/>
    </source>
</evidence>
<dbReference type="FunFam" id="3.40.1230.10:FF:000001">
    <property type="entry name" value="Adipogenesis-associated, Mth938 domain-containing"/>
    <property type="match status" value="1"/>
</dbReference>
<dbReference type="Proteomes" id="UP001165378">
    <property type="component" value="Unassembled WGS sequence"/>
</dbReference>
<sequence>MTEISARSPRITHLAWDELDAEGLGRHKDLKAYPGGGRAWDWDETGTRHSPGVQIADVEELLEHGCDIVVLSRGMDLRLEVPAETTDFLDAKGIEWRALETREAVAAYNELAAAGRAVGALVHSTC</sequence>
<dbReference type="EMBL" id="JAKFHA010000014">
    <property type="protein sequence ID" value="MCF2530033.1"/>
    <property type="molecule type" value="Genomic_DNA"/>
</dbReference>
<evidence type="ECO:0000256" key="2">
    <source>
        <dbReference type="ARBA" id="ARBA00022490"/>
    </source>
</evidence>
<dbReference type="GO" id="GO:0005737">
    <property type="term" value="C:cytoplasm"/>
    <property type="evidence" value="ECO:0007669"/>
    <property type="project" value="UniProtKB-SubCell"/>
</dbReference>
<dbReference type="InterPro" id="IPR036748">
    <property type="entry name" value="MTH938-like_sf"/>
</dbReference>
<proteinExistence type="predicted"/>
<protein>
    <submittedName>
        <fullName evidence="3">Mth938-like domain-containing protein</fullName>
    </submittedName>
</protein>
<keyword evidence="4" id="KW-1185">Reference proteome</keyword>
<dbReference type="RefSeq" id="WP_235054708.1">
    <property type="nucleotide sequence ID" value="NZ_JAKFHA010000014.1"/>
</dbReference>
<dbReference type="CDD" id="cd05126">
    <property type="entry name" value="Mth938"/>
    <property type="match status" value="1"/>
</dbReference>
<comment type="subcellular location">
    <subcellularLocation>
        <location evidence="1">Cytoplasm</location>
    </subcellularLocation>
</comment>
<organism evidence="3 4">
    <name type="scientific">Yinghuangia soli</name>
    <dbReference type="NCBI Taxonomy" id="2908204"/>
    <lineage>
        <taxon>Bacteria</taxon>
        <taxon>Bacillati</taxon>
        <taxon>Actinomycetota</taxon>
        <taxon>Actinomycetes</taxon>
        <taxon>Kitasatosporales</taxon>
        <taxon>Streptomycetaceae</taxon>
        <taxon>Yinghuangia</taxon>
    </lineage>
</organism>
<keyword evidence="2" id="KW-0963">Cytoplasm</keyword>
<evidence type="ECO:0000313" key="3">
    <source>
        <dbReference type="EMBL" id="MCF2530033.1"/>
    </source>
</evidence>
<gene>
    <name evidence="3" type="ORF">LZ495_22820</name>
</gene>
<dbReference type="InterPro" id="IPR007523">
    <property type="entry name" value="NDUFAF3/AAMDC"/>
</dbReference>
<name>A0AA41Q1V1_9ACTN</name>
<dbReference type="PANTHER" id="PTHR15811">
    <property type="entry name" value="MTH938 DOMAIN-CONTAINING PROTEIN"/>
    <property type="match status" value="1"/>
</dbReference>
<evidence type="ECO:0000256" key="1">
    <source>
        <dbReference type="ARBA" id="ARBA00004496"/>
    </source>
</evidence>
<dbReference type="AlphaFoldDB" id="A0AA41Q1V1"/>
<dbReference type="Gene3D" id="3.40.1230.10">
    <property type="entry name" value="MTH938-like"/>
    <property type="match status" value="1"/>
</dbReference>
<dbReference type="PANTHER" id="PTHR15811:SF5">
    <property type="entry name" value="MTH938 DOMAIN-CONTAINING PROTEIN"/>
    <property type="match status" value="1"/>
</dbReference>
<accession>A0AA41Q1V1</accession>
<dbReference type="SUPFAM" id="SSF64076">
    <property type="entry name" value="MTH938-like"/>
    <property type="match status" value="1"/>
</dbReference>
<dbReference type="Pfam" id="PF04430">
    <property type="entry name" value="DUF498"/>
    <property type="match status" value="1"/>
</dbReference>